<organism evidence="1 2">
    <name type="scientific">Panagrolaimus sp. PS1159</name>
    <dbReference type="NCBI Taxonomy" id="55785"/>
    <lineage>
        <taxon>Eukaryota</taxon>
        <taxon>Metazoa</taxon>
        <taxon>Ecdysozoa</taxon>
        <taxon>Nematoda</taxon>
        <taxon>Chromadorea</taxon>
        <taxon>Rhabditida</taxon>
        <taxon>Tylenchina</taxon>
        <taxon>Panagrolaimomorpha</taxon>
        <taxon>Panagrolaimoidea</taxon>
        <taxon>Panagrolaimidae</taxon>
        <taxon>Panagrolaimus</taxon>
    </lineage>
</organism>
<evidence type="ECO:0000313" key="1">
    <source>
        <dbReference type="Proteomes" id="UP000887580"/>
    </source>
</evidence>
<sequence>MFSFVDFTIKCSDEQKKEMLLELSVEEASTVSRNASVSLSLKPANADLILQDHSGISCNLEFYDASVLRFSELATSHYVAQKFNEYIMFSNNTVYFVNPIEGLNFHGFSAGDSLEFGNGKFLGIGASKSVILIEGPGDSRLTSPALGTGDASLAAAVIDSKKTPFRIAQPCLDAVCRISKISPGQAFTEEMVDFCNHSSMVYNLSYTKANEQTVGEGEHADLMIEQYLLKRYEIKLRYPHWPLVEQRVRRKTIYFPIELLHIAEFQRLKFLEAEDVKQIIKACAVIPIKKREEIDRGFRAFNINGDPFCQNTGIFVNEEPLNVKARVLSPPTIVYANGNVAPRDGLWRLPKAAKYISTASCQKWIAVLLEYHLPRPFDLGKFEAFCRIFVDEAHTRSLSLAEPQAVFNLEKLYMDAVREGIEFTLFGHPDAETVLHSHIKTFERKFLFPTQCVRTSTIERVVDGQSKLTLENIVAKLMSNWVVIIIAFL</sequence>
<reference evidence="2" key="1">
    <citation type="submission" date="2022-11" db="UniProtKB">
        <authorList>
            <consortium name="WormBaseParasite"/>
        </authorList>
    </citation>
    <scope>IDENTIFICATION</scope>
</reference>
<evidence type="ECO:0000313" key="2">
    <source>
        <dbReference type="WBParaSite" id="PS1159_v2.g3280.t1"/>
    </source>
</evidence>
<protein>
    <submittedName>
        <fullName evidence="2">PAZ domain-containing protein</fullName>
    </submittedName>
</protein>
<dbReference type="Proteomes" id="UP000887580">
    <property type="component" value="Unplaced"/>
</dbReference>
<proteinExistence type="predicted"/>
<name>A0AC35GB22_9BILA</name>
<dbReference type="WBParaSite" id="PS1159_v2.g3280.t1">
    <property type="protein sequence ID" value="PS1159_v2.g3280.t1"/>
    <property type="gene ID" value="PS1159_v2.g3280"/>
</dbReference>
<accession>A0AC35GB22</accession>